<keyword evidence="6" id="KW-0325">Glycoprotein</keyword>
<name>A0A6P7S624_9MOLL</name>
<dbReference type="InterPro" id="IPR020837">
    <property type="entry name" value="Fibrinogen_CS"/>
</dbReference>
<dbReference type="PROSITE" id="PS00514">
    <property type="entry name" value="FIBRINOGEN_C_1"/>
    <property type="match status" value="1"/>
</dbReference>
<evidence type="ECO:0000256" key="7">
    <source>
        <dbReference type="SAM" id="SignalP"/>
    </source>
</evidence>
<evidence type="ECO:0000259" key="8">
    <source>
        <dbReference type="PROSITE" id="PS51406"/>
    </source>
</evidence>
<reference evidence="10" key="1">
    <citation type="submission" date="2025-08" db="UniProtKB">
        <authorList>
            <consortium name="RefSeq"/>
        </authorList>
    </citation>
    <scope>IDENTIFICATION</scope>
</reference>
<dbReference type="InterPro" id="IPR014716">
    <property type="entry name" value="Fibrinogen_a/b/g_C_1"/>
</dbReference>
<keyword evidence="3 7" id="KW-0732">Signal</keyword>
<protein>
    <submittedName>
        <fullName evidence="10">Fibrinogen-like protein 1 isoform X1</fullName>
    </submittedName>
</protein>
<gene>
    <name evidence="10" type="primary">LOC115209361</name>
</gene>
<dbReference type="PANTHER" id="PTHR47221:SF6">
    <property type="entry name" value="FIBRINOGEN ALPHA CHAIN"/>
    <property type="match status" value="1"/>
</dbReference>
<dbReference type="AlphaFoldDB" id="A0A6P7S624"/>
<sequence>MYRFLWWVTFTVYILTSTGGSQYVRGVLDRRPRNVVSIGQLVDVIAEAVEVRLRVYFNVLDTILENHTGLVEHRLIADLTRMEAKLDNQTSLLTKPQGQVRILVPANMRERPSQITCPRAARNQQKRTRLVRPHVPMKHWRILIPEHPEYFPYYVSPMLKDQFNKLEEKIDNYTFLLAEPLLKQQKKNQDAEKRFLDCTSVARDNRYATSGIYWINIPGVKERKAFCTIQAGSGWTVIMQRSDGSVNFNRPWNDYKNGFGNVDGEYWIGNEVIHRLTHNRTALIRIVMKSMWILGGEAHSLYRQFRIGNESSGYKLFIGGYDNSSTGGDSMTSTTEYCKEPSINGSKFSTNDRENNPSNCSTELSGGWWFSDCGCSNLNGQYISGGSVISDNKNVGVYWDSVYRNLFGLKNSLRAVRMEIKPADDRRE</sequence>
<evidence type="ECO:0000256" key="4">
    <source>
        <dbReference type="ARBA" id="ARBA00023054"/>
    </source>
</evidence>
<evidence type="ECO:0000256" key="2">
    <source>
        <dbReference type="ARBA" id="ARBA00022525"/>
    </source>
</evidence>
<dbReference type="PROSITE" id="PS51406">
    <property type="entry name" value="FIBRINOGEN_C_2"/>
    <property type="match status" value="1"/>
</dbReference>
<dbReference type="Gene3D" id="3.90.215.10">
    <property type="entry name" value="Gamma Fibrinogen, chain A, domain 1"/>
    <property type="match status" value="1"/>
</dbReference>
<evidence type="ECO:0000313" key="9">
    <source>
        <dbReference type="Proteomes" id="UP000515154"/>
    </source>
</evidence>
<dbReference type="SMART" id="SM00186">
    <property type="entry name" value="FBG"/>
    <property type="match status" value="1"/>
</dbReference>
<keyword evidence="2" id="KW-0964">Secreted</keyword>
<dbReference type="InterPro" id="IPR037579">
    <property type="entry name" value="FIB_ANG-like"/>
</dbReference>
<evidence type="ECO:0000256" key="5">
    <source>
        <dbReference type="ARBA" id="ARBA00023157"/>
    </source>
</evidence>
<dbReference type="SUPFAM" id="SSF56496">
    <property type="entry name" value="Fibrinogen C-terminal domain-like"/>
    <property type="match status" value="1"/>
</dbReference>
<proteinExistence type="predicted"/>
<dbReference type="CDD" id="cd00087">
    <property type="entry name" value="FReD"/>
    <property type="match status" value="1"/>
</dbReference>
<evidence type="ECO:0000256" key="1">
    <source>
        <dbReference type="ARBA" id="ARBA00004613"/>
    </source>
</evidence>
<feature type="chain" id="PRO_5028889540" evidence="7">
    <location>
        <begin position="21"/>
        <end position="428"/>
    </location>
</feature>
<accession>A0A6P7S624</accession>
<comment type="subcellular location">
    <subcellularLocation>
        <location evidence="1">Secreted</location>
    </subcellularLocation>
</comment>
<evidence type="ECO:0000256" key="3">
    <source>
        <dbReference type="ARBA" id="ARBA00022729"/>
    </source>
</evidence>
<dbReference type="PANTHER" id="PTHR47221">
    <property type="entry name" value="FIBRINOGEN ALPHA CHAIN"/>
    <property type="match status" value="1"/>
</dbReference>
<dbReference type="Pfam" id="PF00147">
    <property type="entry name" value="Fibrinogen_C"/>
    <property type="match status" value="1"/>
</dbReference>
<dbReference type="InterPro" id="IPR002181">
    <property type="entry name" value="Fibrinogen_a/b/g_C_dom"/>
</dbReference>
<feature type="signal peptide" evidence="7">
    <location>
        <begin position="1"/>
        <end position="20"/>
    </location>
</feature>
<organism evidence="9 10">
    <name type="scientific">Octopus sinensis</name>
    <name type="common">East Asian common octopus</name>
    <dbReference type="NCBI Taxonomy" id="2607531"/>
    <lineage>
        <taxon>Eukaryota</taxon>
        <taxon>Metazoa</taxon>
        <taxon>Spiralia</taxon>
        <taxon>Lophotrochozoa</taxon>
        <taxon>Mollusca</taxon>
        <taxon>Cephalopoda</taxon>
        <taxon>Coleoidea</taxon>
        <taxon>Octopodiformes</taxon>
        <taxon>Octopoda</taxon>
        <taxon>Incirrata</taxon>
        <taxon>Octopodidae</taxon>
        <taxon>Octopus</taxon>
    </lineage>
</organism>
<dbReference type="GO" id="GO:0005576">
    <property type="term" value="C:extracellular region"/>
    <property type="evidence" value="ECO:0007669"/>
    <property type="project" value="UniProtKB-SubCell"/>
</dbReference>
<dbReference type="Gene3D" id="4.10.530.10">
    <property type="entry name" value="Gamma-fibrinogen Carboxyl Terminal Fragment, domain 2"/>
    <property type="match status" value="1"/>
</dbReference>
<keyword evidence="5" id="KW-1015">Disulfide bond</keyword>
<dbReference type="RefSeq" id="XP_029633596.2">
    <property type="nucleotide sequence ID" value="XM_029777736.2"/>
</dbReference>
<evidence type="ECO:0000313" key="10">
    <source>
        <dbReference type="RefSeq" id="XP_029633596.2"/>
    </source>
</evidence>
<evidence type="ECO:0000256" key="6">
    <source>
        <dbReference type="ARBA" id="ARBA00023180"/>
    </source>
</evidence>
<keyword evidence="9" id="KW-1185">Reference proteome</keyword>
<feature type="domain" description="Fibrinogen C-terminal" evidence="8">
    <location>
        <begin position="189"/>
        <end position="424"/>
    </location>
</feature>
<dbReference type="InterPro" id="IPR036056">
    <property type="entry name" value="Fibrinogen-like_C"/>
</dbReference>
<keyword evidence="4" id="KW-0175">Coiled coil</keyword>
<dbReference type="Proteomes" id="UP000515154">
    <property type="component" value="Linkage group LG3"/>
</dbReference>